<reference evidence="17 18" key="2">
    <citation type="submission" date="2015-02" db="EMBL/GenBank/DDBJ databases">
        <title>The complete genome of Sphingomonas hengshuiensis sp. WHSC-8 isolated from soil of Hengshui Lake.</title>
        <authorList>
            <person name="Wei S."/>
            <person name="Guo J."/>
            <person name="Su C."/>
            <person name="Wu R."/>
            <person name="Zhang Z."/>
            <person name="Liang K."/>
            <person name="Li H."/>
            <person name="Wang T."/>
            <person name="Liu H."/>
            <person name="Zhang C."/>
            <person name="Li Z."/>
            <person name="Wang Q."/>
            <person name="Meng J."/>
        </authorList>
    </citation>
    <scope>NUCLEOTIDE SEQUENCE [LARGE SCALE GENOMIC DNA]</scope>
    <source>
        <strain evidence="17 18">WHSC-8</strain>
    </source>
</reference>
<evidence type="ECO:0000256" key="13">
    <source>
        <dbReference type="SAM" id="MobiDB-lite"/>
    </source>
</evidence>
<dbReference type="Pfam" id="PF00593">
    <property type="entry name" value="TonB_dep_Rec_b-barrel"/>
    <property type="match status" value="1"/>
</dbReference>
<dbReference type="Proteomes" id="UP000032300">
    <property type="component" value="Chromosome"/>
</dbReference>
<dbReference type="KEGG" id="sphi:TS85_10215"/>
<dbReference type="GO" id="GO:0044718">
    <property type="term" value="P:siderophore transmembrane transport"/>
    <property type="evidence" value="ECO:0007669"/>
    <property type="project" value="TreeGrafter"/>
</dbReference>
<evidence type="ECO:0000259" key="16">
    <source>
        <dbReference type="Pfam" id="PF07715"/>
    </source>
</evidence>
<evidence type="ECO:0000256" key="10">
    <source>
        <dbReference type="ARBA" id="ARBA00023237"/>
    </source>
</evidence>
<dbReference type="Gene3D" id="2.40.170.20">
    <property type="entry name" value="TonB-dependent receptor, beta-barrel domain"/>
    <property type="match status" value="1"/>
</dbReference>
<evidence type="ECO:0000256" key="9">
    <source>
        <dbReference type="ARBA" id="ARBA00023170"/>
    </source>
</evidence>
<evidence type="ECO:0000313" key="17">
    <source>
        <dbReference type="EMBL" id="AJP72081.1"/>
    </source>
</evidence>
<evidence type="ECO:0000256" key="2">
    <source>
        <dbReference type="ARBA" id="ARBA00009810"/>
    </source>
</evidence>
<keyword evidence="8 11" id="KW-0472">Membrane</keyword>
<evidence type="ECO:0000256" key="11">
    <source>
        <dbReference type="PROSITE-ProRule" id="PRU01360"/>
    </source>
</evidence>
<dbReference type="PANTHER" id="PTHR30069:SF29">
    <property type="entry name" value="HEMOGLOBIN AND HEMOGLOBIN-HAPTOGLOBIN-BINDING PROTEIN 1-RELATED"/>
    <property type="match status" value="1"/>
</dbReference>
<dbReference type="InterPro" id="IPR010949">
    <property type="entry name" value="TonB_Hb/transfer/lactofer_rcpt"/>
</dbReference>
<sequence>MIHSIVRLAGAASLFAYLSFAPAVAQAQQAPVTADEDDKPDPATITVTATRLATDTQKVPATVTVVTDEKMADQLVNDVKDLVRFEPGVSVPRQPARFGAASGTTGRAGNEGFIVRGIGGNRVLIQVDGVRVPDGFTFGAQSVGRGDYVDLGLVKSVEILRGPASALYGSDGLAGAISFTTADPSDFLGGGKSVGGLVRAGYQSSDQEWSETGILAGKSGAWSAMVAYTRRDFGELENQGSVGGSGAARTKANPQDGDSNAVLGRIVYEPGTGHKLRLTGEYLDNHLDSNVLTSVTASVAGTTANDSTKRKRAAFDWTWDGQGAIQRTRLSLYWQQSEDSQFSAEDRVTLADRTRLNTFDNRVFGGSGEIVLGYETGPLRHRLILGADASRTRQEGIRDGTVPPTGETYPTRAFPITDFTLAGLFVSDEISLGPVTLFPALRFDHYALDPKSDAALPAFNSASQSGSRVSPKIGATLALSPDVSLFANYAQGFKAPEPSQVNQFFQNLAYGYRSEPNPNLKPETSRSVEGGIRFGGGGVRVQLTGFHADYDNFISQEVVGGAFTPANPAVYQFINLDEARVTGIEGRVNAELGHGLSANLAFAYADGDVIRNGTKASLSTVDPAKIVGGLGYRAPDGAYGGQLIVTHSTRKEATATTGVCTAACYRPDAFTIVDATAFFRVSEGLTLRAGVFNLFDAKYAWWNDVRGLAASSTVKDAYTQPGRNGSVSISYRF</sequence>
<keyword evidence="4 11" id="KW-1134">Transmembrane beta strand</keyword>
<evidence type="ECO:0000256" key="1">
    <source>
        <dbReference type="ARBA" id="ARBA00004571"/>
    </source>
</evidence>
<dbReference type="PROSITE" id="PS52016">
    <property type="entry name" value="TONB_DEPENDENT_REC_3"/>
    <property type="match status" value="1"/>
</dbReference>
<evidence type="ECO:0000256" key="12">
    <source>
        <dbReference type="RuleBase" id="RU003357"/>
    </source>
</evidence>
<dbReference type="InterPro" id="IPR037066">
    <property type="entry name" value="Plug_dom_sf"/>
</dbReference>
<gene>
    <name evidence="17" type="ORF">TS85_10215</name>
</gene>
<dbReference type="SUPFAM" id="SSF56935">
    <property type="entry name" value="Porins"/>
    <property type="match status" value="1"/>
</dbReference>
<feature type="domain" description="TonB-dependent receptor-like beta-barrel" evidence="15">
    <location>
        <begin position="284"/>
        <end position="694"/>
    </location>
</feature>
<dbReference type="GO" id="GO:0015344">
    <property type="term" value="F:siderophore uptake transmembrane transporter activity"/>
    <property type="evidence" value="ECO:0007669"/>
    <property type="project" value="TreeGrafter"/>
</dbReference>
<feature type="domain" description="TonB-dependent receptor plug" evidence="16">
    <location>
        <begin position="56"/>
        <end position="176"/>
    </location>
</feature>
<evidence type="ECO:0000313" key="18">
    <source>
        <dbReference type="Proteomes" id="UP000032300"/>
    </source>
</evidence>
<dbReference type="RefSeq" id="WP_044332006.1">
    <property type="nucleotide sequence ID" value="NZ_CP010836.1"/>
</dbReference>
<evidence type="ECO:0000256" key="8">
    <source>
        <dbReference type="ARBA" id="ARBA00023136"/>
    </source>
</evidence>
<dbReference type="AlphaFoldDB" id="A0A7U4J892"/>
<dbReference type="InterPro" id="IPR036942">
    <property type="entry name" value="Beta-barrel_TonB_sf"/>
</dbReference>
<feature type="chain" id="PRO_5031555816" evidence="14">
    <location>
        <begin position="28"/>
        <end position="733"/>
    </location>
</feature>
<keyword evidence="9 17" id="KW-0675">Receptor</keyword>
<dbReference type="GO" id="GO:0009279">
    <property type="term" value="C:cell outer membrane"/>
    <property type="evidence" value="ECO:0007669"/>
    <property type="project" value="UniProtKB-SubCell"/>
</dbReference>
<evidence type="ECO:0000256" key="7">
    <source>
        <dbReference type="ARBA" id="ARBA00023077"/>
    </source>
</evidence>
<dbReference type="InterPro" id="IPR039426">
    <property type="entry name" value="TonB-dep_rcpt-like"/>
</dbReference>
<dbReference type="NCBIfam" id="TIGR01786">
    <property type="entry name" value="TonB-hemlactrns"/>
    <property type="match status" value="1"/>
</dbReference>
<protein>
    <submittedName>
        <fullName evidence="17">TonB-dependent receptor</fullName>
    </submittedName>
</protein>
<dbReference type="InterPro" id="IPR012910">
    <property type="entry name" value="Plug_dom"/>
</dbReference>
<feature type="signal peptide" evidence="14">
    <location>
        <begin position="1"/>
        <end position="27"/>
    </location>
</feature>
<organism evidence="17 18">
    <name type="scientific">Sphingomonas hengshuiensis</name>
    <dbReference type="NCBI Taxonomy" id="1609977"/>
    <lineage>
        <taxon>Bacteria</taxon>
        <taxon>Pseudomonadati</taxon>
        <taxon>Pseudomonadota</taxon>
        <taxon>Alphaproteobacteria</taxon>
        <taxon>Sphingomonadales</taxon>
        <taxon>Sphingomonadaceae</taxon>
        <taxon>Sphingomonas</taxon>
    </lineage>
</organism>
<dbReference type="OrthoDB" id="9796221at2"/>
<evidence type="ECO:0000256" key="5">
    <source>
        <dbReference type="ARBA" id="ARBA00022692"/>
    </source>
</evidence>
<dbReference type="InterPro" id="IPR000531">
    <property type="entry name" value="Beta-barrel_TonB"/>
</dbReference>
<comment type="subcellular location">
    <subcellularLocation>
        <location evidence="1 11">Cell outer membrane</location>
        <topology evidence="1 11">Multi-pass membrane protein</topology>
    </subcellularLocation>
</comment>
<reference evidence="17 18" key="1">
    <citation type="journal article" date="2015" name="Int. J. Syst. Evol. Microbiol.">
        <title>Sphingomonas hengshuiensis sp. nov., isolated from lake wetland.</title>
        <authorList>
            <person name="Wei S."/>
            <person name="Wang T."/>
            <person name="Liu H."/>
            <person name="Zhang C."/>
            <person name="Guo J."/>
            <person name="Wang Q."/>
            <person name="Liang K."/>
            <person name="Zhang Z."/>
        </authorList>
    </citation>
    <scope>NUCLEOTIDE SEQUENCE [LARGE SCALE GENOMIC DNA]</scope>
    <source>
        <strain evidence="17 18">WHSC-8</strain>
    </source>
</reference>
<evidence type="ECO:0000256" key="6">
    <source>
        <dbReference type="ARBA" id="ARBA00022729"/>
    </source>
</evidence>
<name>A0A7U4J892_9SPHN</name>
<comment type="similarity">
    <text evidence="2 11 12">Belongs to the TonB-dependent receptor family.</text>
</comment>
<keyword evidence="5 11" id="KW-0812">Transmembrane</keyword>
<evidence type="ECO:0000256" key="14">
    <source>
        <dbReference type="SAM" id="SignalP"/>
    </source>
</evidence>
<dbReference type="EMBL" id="CP010836">
    <property type="protein sequence ID" value="AJP72081.1"/>
    <property type="molecule type" value="Genomic_DNA"/>
</dbReference>
<evidence type="ECO:0000256" key="4">
    <source>
        <dbReference type="ARBA" id="ARBA00022452"/>
    </source>
</evidence>
<keyword evidence="6 14" id="KW-0732">Signal</keyword>
<dbReference type="Gene3D" id="2.170.130.10">
    <property type="entry name" value="TonB-dependent receptor, plug domain"/>
    <property type="match status" value="1"/>
</dbReference>
<accession>A0A7U4J892</accession>
<evidence type="ECO:0000256" key="3">
    <source>
        <dbReference type="ARBA" id="ARBA00022448"/>
    </source>
</evidence>
<dbReference type="Pfam" id="PF07715">
    <property type="entry name" value="Plug"/>
    <property type="match status" value="1"/>
</dbReference>
<keyword evidence="3 11" id="KW-0813">Transport</keyword>
<dbReference type="NCBIfam" id="TIGR01785">
    <property type="entry name" value="TonB-hemin"/>
    <property type="match status" value="1"/>
</dbReference>
<keyword evidence="18" id="KW-1185">Reference proteome</keyword>
<dbReference type="InterPro" id="IPR011276">
    <property type="entry name" value="TonB_haem/Hb_rcpt"/>
</dbReference>
<feature type="region of interest" description="Disordered" evidence="13">
    <location>
        <begin position="239"/>
        <end position="258"/>
    </location>
</feature>
<keyword evidence="7 12" id="KW-0798">TonB box</keyword>
<proteinExistence type="inferred from homology"/>
<dbReference type="GO" id="GO:0015232">
    <property type="term" value="F:heme transmembrane transporter activity"/>
    <property type="evidence" value="ECO:0007669"/>
    <property type="project" value="InterPro"/>
</dbReference>
<dbReference type="PANTHER" id="PTHR30069">
    <property type="entry name" value="TONB-DEPENDENT OUTER MEMBRANE RECEPTOR"/>
    <property type="match status" value="1"/>
</dbReference>
<dbReference type="CDD" id="cd01347">
    <property type="entry name" value="ligand_gated_channel"/>
    <property type="match status" value="1"/>
</dbReference>
<evidence type="ECO:0000259" key="15">
    <source>
        <dbReference type="Pfam" id="PF00593"/>
    </source>
</evidence>
<keyword evidence="10 11" id="KW-0998">Cell outer membrane</keyword>